<evidence type="ECO:0000256" key="4">
    <source>
        <dbReference type="ARBA" id="ARBA00023315"/>
    </source>
</evidence>
<evidence type="ECO:0000259" key="5">
    <source>
        <dbReference type="Pfam" id="PF01515"/>
    </source>
</evidence>
<proteinExistence type="inferred from homology"/>
<comment type="caution">
    <text evidence="6">The sequence shown here is derived from an EMBL/GenBank/DDBJ whole genome shotgun (WGS) entry which is preliminary data.</text>
</comment>
<evidence type="ECO:0000313" key="6">
    <source>
        <dbReference type="EMBL" id="MSS00728.1"/>
    </source>
</evidence>
<dbReference type="PANTHER" id="PTHR43356">
    <property type="entry name" value="PHOSPHATE ACETYLTRANSFERASE"/>
    <property type="match status" value="1"/>
</dbReference>
<comment type="catalytic activity">
    <reaction evidence="1">
        <text>acetyl-CoA + phosphate = acetyl phosphate + CoA</text>
        <dbReference type="Rhea" id="RHEA:19521"/>
        <dbReference type="ChEBI" id="CHEBI:22191"/>
        <dbReference type="ChEBI" id="CHEBI:43474"/>
        <dbReference type="ChEBI" id="CHEBI:57287"/>
        <dbReference type="ChEBI" id="CHEBI:57288"/>
        <dbReference type="EC" id="2.3.1.8"/>
    </reaction>
</comment>
<dbReference type="AlphaFoldDB" id="A0A7X2N2C4"/>
<dbReference type="InterPro" id="IPR002505">
    <property type="entry name" value="PTA_PTB"/>
</dbReference>
<keyword evidence="7" id="KW-1185">Reference proteome</keyword>
<keyword evidence="3" id="KW-0808">Transferase</keyword>
<evidence type="ECO:0000256" key="1">
    <source>
        <dbReference type="ARBA" id="ARBA00000705"/>
    </source>
</evidence>
<dbReference type="SUPFAM" id="SSF53659">
    <property type="entry name" value="Isocitrate/Isopropylmalate dehydrogenase-like"/>
    <property type="match status" value="1"/>
</dbReference>
<dbReference type="InterPro" id="IPR050500">
    <property type="entry name" value="Phos_Acetyltrans/Butyryltrans"/>
</dbReference>
<dbReference type="Proteomes" id="UP000470082">
    <property type="component" value="Unassembled WGS sequence"/>
</dbReference>
<dbReference type="PANTHER" id="PTHR43356:SF3">
    <property type="entry name" value="PHOSPHATE ACETYLTRANSFERASE"/>
    <property type="match status" value="1"/>
</dbReference>
<reference evidence="6 7" key="1">
    <citation type="submission" date="2019-08" db="EMBL/GenBank/DDBJ databases">
        <title>In-depth cultivation of the pig gut microbiome towards novel bacterial diversity and tailored functional studies.</title>
        <authorList>
            <person name="Wylensek D."/>
            <person name="Hitch T.C.A."/>
            <person name="Clavel T."/>
        </authorList>
    </citation>
    <scope>NUCLEOTIDE SEQUENCE [LARGE SCALE GENOMIC DNA]</scope>
    <source>
        <strain evidence="6 7">LKV-178-WT-2G</strain>
    </source>
</reference>
<dbReference type="PIRSF" id="PIRSF000428">
    <property type="entry name" value="P_Ac_trans"/>
    <property type="match status" value="1"/>
</dbReference>
<dbReference type="InterPro" id="IPR042112">
    <property type="entry name" value="P_AcTrfase_dom2"/>
</dbReference>
<dbReference type="Gene3D" id="3.40.50.10950">
    <property type="match status" value="1"/>
</dbReference>
<gene>
    <name evidence="6" type="ORF">FYJ50_01105</name>
</gene>
<dbReference type="InterPro" id="IPR042113">
    <property type="entry name" value="P_AcTrfase_dom1"/>
</dbReference>
<accession>A0A7X2N2C4</accession>
<protein>
    <submittedName>
        <fullName evidence="6">Phosphotransacetylase</fullName>
    </submittedName>
</protein>
<dbReference type="EMBL" id="VUMM01000001">
    <property type="protein sequence ID" value="MSS00728.1"/>
    <property type="molecule type" value="Genomic_DNA"/>
</dbReference>
<feature type="domain" description="Phosphate acetyl/butaryl transferase" evidence="5">
    <location>
        <begin position="8"/>
        <end position="317"/>
    </location>
</feature>
<dbReference type="Gene3D" id="3.40.50.10750">
    <property type="entry name" value="Isocitrate/Isopropylmalate dehydrogenase-like"/>
    <property type="match status" value="1"/>
</dbReference>
<sequence>MTDTLEKFIQGKGIRVGFMEGEDARVLEAVYYLKEHNTLVPVLLGDENEILENAKKFGFNIDGIEIINPKKFNDIDKLALRMVSIRRGKWDLETCKKYLLEDISYFGSMLVEQKYLDGLLGGCLHPTADVLRPALQLIKPAPGQSLVSSCFLLRKDGKQYIMADCTINLDPSADDLVEIALQTAKTAKEIFDIDPKVAMLSYSSFGSAGGACVEKMSEAKKRLKRMPLDFDVDGEMQFDCAIVPEVARLKAPDSKVAGCANTFIFPNLSSSNIGYKVAARLGGWEAIGPVTQGLNAPISDLSRGVDAKGIYKMAVVIAYQKYKYFNE</sequence>
<organism evidence="6 7">
    <name type="scientific">Floccifex porci</name>
    <dbReference type="NCBI Taxonomy" id="2606629"/>
    <lineage>
        <taxon>Bacteria</taxon>
        <taxon>Bacillati</taxon>
        <taxon>Bacillota</taxon>
        <taxon>Erysipelotrichia</taxon>
        <taxon>Erysipelotrichales</taxon>
        <taxon>Erysipelotrichaceae</taxon>
        <taxon>Floccifex</taxon>
    </lineage>
</organism>
<evidence type="ECO:0000313" key="7">
    <source>
        <dbReference type="Proteomes" id="UP000470082"/>
    </source>
</evidence>
<keyword evidence="4" id="KW-0012">Acyltransferase</keyword>
<evidence type="ECO:0000256" key="3">
    <source>
        <dbReference type="ARBA" id="ARBA00022679"/>
    </source>
</evidence>
<dbReference type="Pfam" id="PF01515">
    <property type="entry name" value="PTA_PTB"/>
    <property type="match status" value="1"/>
</dbReference>
<dbReference type="InterPro" id="IPR012147">
    <property type="entry name" value="P_Ac_Bu_trans"/>
</dbReference>
<name>A0A7X2N2C4_9FIRM</name>
<dbReference type="GO" id="GO:0008959">
    <property type="term" value="F:phosphate acetyltransferase activity"/>
    <property type="evidence" value="ECO:0007669"/>
    <property type="project" value="UniProtKB-EC"/>
</dbReference>
<evidence type="ECO:0000256" key="2">
    <source>
        <dbReference type="ARBA" id="ARBA00005656"/>
    </source>
</evidence>
<comment type="similarity">
    <text evidence="2">Belongs to the phosphate acetyltransferase and butyryltransferase family.</text>
</comment>
<dbReference type="NCBIfam" id="NF007233">
    <property type="entry name" value="PRK09653.1"/>
    <property type="match status" value="1"/>
</dbReference>